<keyword evidence="2" id="KW-1185">Reference proteome</keyword>
<protein>
    <recommendedName>
        <fullName evidence="3">Acetone carboxylase</fullName>
    </recommendedName>
</protein>
<dbReference type="Proteomes" id="UP000555407">
    <property type="component" value="Unassembled WGS sequence"/>
</dbReference>
<comment type="caution">
    <text evidence="1">The sequence shown here is derived from an EMBL/GenBank/DDBJ whole genome shotgun (WGS) entry which is preliminary data.</text>
</comment>
<accession>A0A7X6A373</accession>
<evidence type="ECO:0000313" key="2">
    <source>
        <dbReference type="Proteomes" id="UP000555407"/>
    </source>
</evidence>
<dbReference type="EMBL" id="JAASRO010000001">
    <property type="protein sequence ID" value="NIK60077.1"/>
    <property type="molecule type" value="Genomic_DNA"/>
</dbReference>
<dbReference type="AlphaFoldDB" id="A0A7X6A373"/>
<reference evidence="1 2" key="1">
    <citation type="submission" date="2020-03" db="EMBL/GenBank/DDBJ databases">
        <title>Sequencing the genomes of 1000 actinobacteria strains.</title>
        <authorList>
            <person name="Klenk H.-P."/>
        </authorList>
    </citation>
    <scope>NUCLEOTIDE SEQUENCE [LARGE SCALE GENOMIC DNA]</scope>
    <source>
        <strain evidence="1 2">DSM 45490</strain>
    </source>
</reference>
<organism evidence="1 2">
    <name type="scientific">Kribbella shirazensis</name>
    <dbReference type="NCBI Taxonomy" id="1105143"/>
    <lineage>
        <taxon>Bacteria</taxon>
        <taxon>Bacillati</taxon>
        <taxon>Actinomycetota</taxon>
        <taxon>Actinomycetes</taxon>
        <taxon>Propionibacteriales</taxon>
        <taxon>Kribbellaceae</taxon>
        <taxon>Kribbella</taxon>
    </lineage>
</organism>
<dbReference type="RefSeq" id="WP_167212859.1">
    <property type="nucleotide sequence ID" value="NZ_JAASRO010000001.1"/>
</dbReference>
<gene>
    <name evidence="1" type="ORF">BJY22_005794</name>
</gene>
<sequence>MTDEAAPTAPAVCSARGCGNAATWALLWNNPKIHTPDRRKTWLACDEHKESLSDFLGRRSFLREVEPFTD</sequence>
<evidence type="ECO:0000313" key="1">
    <source>
        <dbReference type="EMBL" id="NIK60077.1"/>
    </source>
</evidence>
<proteinExistence type="predicted"/>
<evidence type="ECO:0008006" key="3">
    <source>
        <dbReference type="Google" id="ProtNLM"/>
    </source>
</evidence>
<name>A0A7X6A373_9ACTN</name>